<name>A0AAP2CTW6_9RHOB</name>
<dbReference type="Proteomes" id="UP001315686">
    <property type="component" value="Unassembled WGS sequence"/>
</dbReference>
<reference evidence="2 3" key="1">
    <citation type="journal article" date="2021" name="Arch. Microbiol.">
        <title>Harenicola maris gen. nov., sp. nov. isolated from the Sea of Japan shallow sediments.</title>
        <authorList>
            <person name="Romanenko L.A."/>
            <person name="Kurilenko V.V."/>
            <person name="Chernysheva N.Y."/>
            <person name="Tekutyeva L.A."/>
            <person name="Velansky P.V."/>
            <person name="Svetashev V.I."/>
            <person name="Isaeva M.P."/>
        </authorList>
    </citation>
    <scope>NUCLEOTIDE SEQUENCE [LARGE SCALE GENOMIC DNA]</scope>
    <source>
        <strain evidence="2 3">KMM 3653</strain>
    </source>
</reference>
<sequence length="88" mass="9941">MKRIALALCLTLGTATAGLAEEGCAPQLVRSIERAVERAASEVAVTDLRCHVVAEIYLLLQKRPRHSMDQIRLRQRMRAIFRREGLIE</sequence>
<evidence type="ECO:0000313" key="3">
    <source>
        <dbReference type="Proteomes" id="UP001315686"/>
    </source>
</evidence>
<gene>
    <name evidence="2" type="ORF">IV417_18955</name>
</gene>
<protein>
    <submittedName>
        <fullName evidence="2">Uncharacterized protein</fullName>
    </submittedName>
</protein>
<evidence type="ECO:0000313" key="2">
    <source>
        <dbReference type="EMBL" id="MBT0959476.1"/>
    </source>
</evidence>
<feature type="chain" id="PRO_5042864534" evidence="1">
    <location>
        <begin position="21"/>
        <end position="88"/>
    </location>
</feature>
<accession>A0AAP2CTW6</accession>
<dbReference type="EMBL" id="JADQAZ010000005">
    <property type="protein sequence ID" value="MBT0959476.1"/>
    <property type="molecule type" value="Genomic_DNA"/>
</dbReference>
<dbReference type="AlphaFoldDB" id="A0AAP2CTW6"/>
<dbReference type="RefSeq" id="WP_327795710.1">
    <property type="nucleotide sequence ID" value="NZ_JADQAZ010000005.1"/>
</dbReference>
<comment type="caution">
    <text evidence="2">The sequence shown here is derived from an EMBL/GenBank/DDBJ whole genome shotgun (WGS) entry which is preliminary data.</text>
</comment>
<feature type="signal peptide" evidence="1">
    <location>
        <begin position="1"/>
        <end position="20"/>
    </location>
</feature>
<organism evidence="2 3">
    <name type="scientific">Harenicola maris</name>
    <dbReference type="NCBI Taxonomy" id="2841044"/>
    <lineage>
        <taxon>Bacteria</taxon>
        <taxon>Pseudomonadati</taxon>
        <taxon>Pseudomonadota</taxon>
        <taxon>Alphaproteobacteria</taxon>
        <taxon>Rhodobacterales</taxon>
        <taxon>Paracoccaceae</taxon>
        <taxon>Harenicola</taxon>
    </lineage>
</organism>
<proteinExistence type="predicted"/>
<evidence type="ECO:0000256" key="1">
    <source>
        <dbReference type="SAM" id="SignalP"/>
    </source>
</evidence>
<keyword evidence="3" id="KW-1185">Reference proteome</keyword>
<keyword evidence="1" id="KW-0732">Signal</keyword>